<evidence type="ECO:0000313" key="3">
    <source>
        <dbReference type="EMBL" id="PQB05419.1"/>
    </source>
</evidence>
<dbReference type="SUPFAM" id="SSF46894">
    <property type="entry name" value="C-terminal effector domain of the bipartite response regulators"/>
    <property type="match status" value="1"/>
</dbReference>
<evidence type="ECO:0000259" key="2">
    <source>
        <dbReference type="SMART" id="SM00421"/>
    </source>
</evidence>
<keyword evidence="4" id="KW-1185">Reference proteome</keyword>
<dbReference type="Gene3D" id="1.10.10.10">
    <property type="entry name" value="Winged helix-like DNA-binding domain superfamily/Winged helix DNA-binding domain"/>
    <property type="match status" value="1"/>
</dbReference>
<keyword evidence="1" id="KW-0812">Transmembrane</keyword>
<dbReference type="Pfam" id="PF07495">
    <property type="entry name" value="Y_Y_Y"/>
    <property type="match status" value="1"/>
</dbReference>
<dbReference type="Proteomes" id="UP000239800">
    <property type="component" value="Unassembled WGS sequence"/>
</dbReference>
<dbReference type="InterPro" id="IPR015943">
    <property type="entry name" value="WD40/YVTN_repeat-like_dom_sf"/>
</dbReference>
<dbReference type="SMART" id="SM00421">
    <property type="entry name" value="HTH_LUXR"/>
    <property type="match status" value="1"/>
</dbReference>
<dbReference type="InterPro" id="IPR036388">
    <property type="entry name" value="WH-like_DNA-bd_sf"/>
</dbReference>
<proteinExistence type="predicted"/>
<dbReference type="GO" id="GO:0003677">
    <property type="term" value="F:DNA binding"/>
    <property type="evidence" value="ECO:0007669"/>
    <property type="project" value="InterPro"/>
</dbReference>
<dbReference type="EMBL" id="MQUB01000001">
    <property type="protein sequence ID" value="PQB05419.1"/>
    <property type="molecule type" value="Genomic_DNA"/>
</dbReference>
<dbReference type="GO" id="GO:0006355">
    <property type="term" value="P:regulation of DNA-templated transcription"/>
    <property type="evidence" value="ECO:0007669"/>
    <property type="project" value="InterPro"/>
</dbReference>
<protein>
    <recommendedName>
        <fullName evidence="2">HTH luxR-type domain-containing protein</fullName>
    </recommendedName>
</protein>
<organism evidence="3 4">
    <name type="scientific">Aureitalea marina</name>
    <dbReference type="NCBI Taxonomy" id="930804"/>
    <lineage>
        <taxon>Bacteria</taxon>
        <taxon>Pseudomonadati</taxon>
        <taxon>Bacteroidota</taxon>
        <taxon>Flavobacteriia</taxon>
        <taxon>Flavobacteriales</taxon>
        <taxon>Flavobacteriaceae</taxon>
        <taxon>Aureitalea</taxon>
    </lineage>
</organism>
<dbReference type="AlphaFoldDB" id="A0A2S7KS18"/>
<dbReference type="InterPro" id="IPR011123">
    <property type="entry name" value="Y_Y_Y"/>
</dbReference>
<dbReference type="Gene3D" id="2.130.10.10">
    <property type="entry name" value="YVTN repeat-like/Quinoprotein amine dehydrogenase"/>
    <property type="match status" value="2"/>
</dbReference>
<evidence type="ECO:0000313" key="4">
    <source>
        <dbReference type="Proteomes" id="UP000239800"/>
    </source>
</evidence>
<dbReference type="Pfam" id="PF00196">
    <property type="entry name" value="GerE"/>
    <property type="match status" value="1"/>
</dbReference>
<sequence>MRLLFSLFYCCFCFLGISQELPPVLNFPPDLYGADNQNWMLTQSESGSIYAANNKGLVEFNGSQWTLYPSPNETIIRSVLADGSRVYSGHYMGFGFWNRNQYGNLEYSSLSDTLDIEMIEDEHFWNIIKVEEYVLFQSLDRIYIWDEASMNVNIIEANGVLTNVFDTSLGVFYHVLNEGLFKLENGQGVLVNNDIVFQENRIIGLLDMDNKFLALTERQGFYEISEEEIIPWGRQENQELSLKRWYSALQLANGGVILGSVSSGIYHLGPQGNIVYQLDRTGGLANNTALALFEDRDANIWVGLDNGIDCINIEAPFRNFIDQDGNLGTTYATLVSGNYLYLGTNQGLFYRMLDSKEPIKLIPGTSGQVWKLQQVGDDIFCGHDLGLFQVIEDQAVPITTLSGAWNVKEIPGREKELVLGTYNGLYRLTQVDQQWILANKMAGFDISSKYFEFVSPSQILLSHEYKGVYRLNLSEEYDQILNFERLTSVDKSANSCLVGFGNDVIYASRYGIFLYDKNSGDFIKDDDLSSIFADEQYISGSLVPDVNGNLWSFTKDYFITISSSQMDGGYTISKISAPQSLRNEMEGYENIALLSGTEYVVGTSTGYLIMDTAHVPKTVEAVNIHAINIKELDKEFAAVVIDSLGVFKSKFNNISFDFNTPNYQKFLKAQYQYRLDGWQDNWSPWSEESGATFENLPSGRYTFMVKSRINNQVSEDVASYEFIIQDHWFRSPMALTIYALLMIGILVGINLLYRRYYQLQRQRIVNRTQRELKLQELASQQQIMELTNEKLQNDIESRNRELAMSTMNMISKNNALNTIKNELFKIKSLEEITPVIQHIDNTISNEDDWKMFEEAFNYADTNFFKKLKDKHPDLTPNDLRLCVYLRLNLSSKEIAPLLNISPRSVEIKRYRLRKKLNLDSKVNLNEYFIDL</sequence>
<keyword evidence="1" id="KW-0472">Membrane</keyword>
<dbReference type="InterPro" id="IPR016032">
    <property type="entry name" value="Sig_transdc_resp-reg_C-effctor"/>
</dbReference>
<name>A0A2S7KS18_9FLAO</name>
<evidence type="ECO:0000256" key="1">
    <source>
        <dbReference type="SAM" id="Phobius"/>
    </source>
</evidence>
<comment type="caution">
    <text evidence="3">The sequence shown here is derived from an EMBL/GenBank/DDBJ whole genome shotgun (WGS) entry which is preliminary data.</text>
</comment>
<keyword evidence="1" id="KW-1133">Transmembrane helix</keyword>
<gene>
    <name evidence="3" type="ORF">BST85_11350</name>
</gene>
<dbReference type="SUPFAM" id="SSF69322">
    <property type="entry name" value="Tricorn protease domain 2"/>
    <property type="match status" value="1"/>
</dbReference>
<feature type="transmembrane region" description="Helical" evidence="1">
    <location>
        <begin position="733"/>
        <end position="753"/>
    </location>
</feature>
<accession>A0A2S7KS18</accession>
<dbReference type="OrthoDB" id="1090267at2"/>
<dbReference type="Gene3D" id="2.60.40.10">
    <property type="entry name" value="Immunoglobulins"/>
    <property type="match status" value="1"/>
</dbReference>
<dbReference type="InterPro" id="IPR000792">
    <property type="entry name" value="Tscrpt_reg_LuxR_C"/>
</dbReference>
<reference evidence="3 4" key="1">
    <citation type="submission" date="2016-11" db="EMBL/GenBank/DDBJ databases">
        <title>Trade-off between light-utilization and light-protection in marine flavobacteria.</title>
        <authorList>
            <person name="Kumagai Y."/>
        </authorList>
    </citation>
    <scope>NUCLEOTIDE SEQUENCE [LARGE SCALE GENOMIC DNA]</scope>
    <source>
        <strain evidence="3 4">NBRC 107741</strain>
    </source>
</reference>
<feature type="domain" description="HTH luxR-type" evidence="2">
    <location>
        <begin position="871"/>
        <end position="928"/>
    </location>
</feature>
<dbReference type="InterPro" id="IPR013783">
    <property type="entry name" value="Ig-like_fold"/>
</dbReference>